<dbReference type="CDD" id="cd00067">
    <property type="entry name" value="GAL4"/>
    <property type="match status" value="1"/>
</dbReference>
<dbReference type="Gene3D" id="4.10.240.10">
    <property type="entry name" value="Zn(2)-C6 fungal-type DNA-binding domain"/>
    <property type="match status" value="1"/>
</dbReference>
<dbReference type="SUPFAM" id="SSF57701">
    <property type="entry name" value="Zn2/Cys6 DNA-binding domain"/>
    <property type="match status" value="1"/>
</dbReference>
<dbReference type="InterPro" id="IPR001138">
    <property type="entry name" value="Zn2Cys6_DnaBD"/>
</dbReference>
<dbReference type="InterPro" id="IPR036864">
    <property type="entry name" value="Zn2-C6_fun-type_DNA-bd_sf"/>
</dbReference>
<accession>A0ABR4HR04</accession>
<keyword evidence="2" id="KW-0238">DNA-binding</keyword>
<dbReference type="Proteomes" id="UP001610334">
    <property type="component" value="Unassembled WGS sequence"/>
</dbReference>
<protein>
    <recommendedName>
        <fullName evidence="6">Zn(2)-C6 fungal-type domain-containing protein</fullName>
    </recommendedName>
</protein>
<dbReference type="SMART" id="SM00066">
    <property type="entry name" value="GAL4"/>
    <property type="match status" value="1"/>
</dbReference>
<reference evidence="7 8" key="1">
    <citation type="submission" date="2024-07" db="EMBL/GenBank/DDBJ databases">
        <title>Section-level genome sequencing and comparative genomics of Aspergillus sections Usti and Cavernicolus.</title>
        <authorList>
            <consortium name="Lawrence Berkeley National Laboratory"/>
            <person name="Nybo J.L."/>
            <person name="Vesth T.C."/>
            <person name="Theobald S."/>
            <person name="Frisvad J.C."/>
            <person name="Larsen T.O."/>
            <person name="Kjaerboelling I."/>
            <person name="Rothschild-Mancinelli K."/>
            <person name="Lyhne E.K."/>
            <person name="Kogle M.E."/>
            <person name="Barry K."/>
            <person name="Clum A."/>
            <person name="Na H."/>
            <person name="Ledsgaard L."/>
            <person name="Lin J."/>
            <person name="Lipzen A."/>
            <person name="Kuo A."/>
            <person name="Riley R."/>
            <person name="Mondo S."/>
            <person name="Labutti K."/>
            <person name="Haridas S."/>
            <person name="Pangalinan J."/>
            <person name="Salamov A.A."/>
            <person name="Simmons B.A."/>
            <person name="Magnuson J.K."/>
            <person name="Chen J."/>
            <person name="Drula E."/>
            <person name="Henrissat B."/>
            <person name="Wiebenga A."/>
            <person name="Lubbers R.J."/>
            <person name="Gomes A.C."/>
            <person name="Makela M.R."/>
            <person name="Stajich J."/>
            <person name="Grigoriev I.V."/>
            <person name="Mortensen U.H."/>
            <person name="De Vries R.P."/>
            <person name="Baker S.E."/>
            <person name="Andersen M.R."/>
        </authorList>
    </citation>
    <scope>NUCLEOTIDE SEQUENCE [LARGE SCALE GENOMIC DNA]</scope>
    <source>
        <strain evidence="7 8">CBS 588.65</strain>
    </source>
</reference>
<keyword evidence="4" id="KW-0539">Nucleus</keyword>
<proteinExistence type="predicted"/>
<evidence type="ECO:0000256" key="4">
    <source>
        <dbReference type="ARBA" id="ARBA00023242"/>
    </source>
</evidence>
<dbReference type="InterPro" id="IPR050675">
    <property type="entry name" value="OAF3"/>
</dbReference>
<dbReference type="PROSITE" id="PS50048">
    <property type="entry name" value="ZN2_CY6_FUNGAL_2"/>
    <property type="match status" value="1"/>
</dbReference>
<feature type="domain" description="Zn(2)-C6 fungal-type" evidence="6">
    <location>
        <begin position="23"/>
        <end position="53"/>
    </location>
</feature>
<evidence type="ECO:0000256" key="2">
    <source>
        <dbReference type="ARBA" id="ARBA00023125"/>
    </source>
</evidence>
<dbReference type="PANTHER" id="PTHR31069">
    <property type="entry name" value="OLEATE-ACTIVATED TRANSCRIPTION FACTOR 1-RELATED"/>
    <property type="match status" value="1"/>
</dbReference>
<comment type="caution">
    <text evidence="7">The sequence shown here is derived from an EMBL/GenBank/DDBJ whole genome shotgun (WGS) entry which is preliminary data.</text>
</comment>
<evidence type="ECO:0000259" key="6">
    <source>
        <dbReference type="PROSITE" id="PS50048"/>
    </source>
</evidence>
<evidence type="ECO:0000313" key="8">
    <source>
        <dbReference type="Proteomes" id="UP001610334"/>
    </source>
</evidence>
<evidence type="ECO:0000256" key="1">
    <source>
        <dbReference type="ARBA" id="ARBA00023015"/>
    </source>
</evidence>
<evidence type="ECO:0000256" key="3">
    <source>
        <dbReference type="ARBA" id="ARBA00023163"/>
    </source>
</evidence>
<name>A0ABR4HR04_9EURO</name>
<feature type="compositionally biased region" description="Polar residues" evidence="5">
    <location>
        <begin position="71"/>
        <end position="82"/>
    </location>
</feature>
<dbReference type="Pfam" id="PF00172">
    <property type="entry name" value="Zn_clus"/>
    <property type="match status" value="1"/>
</dbReference>
<feature type="compositionally biased region" description="Basic residues" evidence="5">
    <location>
        <begin position="85"/>
        <end position="96"/>
    </location>
</feature>
<keyword evidence="3" id="KW-0804">Transcription</keyword>
<feature type="region of interest" description="Disordered" evidence="5">
    <location>
        <begin position="61"/>
        <end position="117"/>
    </location>
</feature>
<dbReference type="EMBL" id="JBFXLT010000019">
    <property type="protein sequence ID" value="KAL2817182.1"/>
    <property type="molecule type" value="Genomic_DNA"/>
</dbReference>
<gene>
    <name evidence="7" type="ORF">BJX63DRAFT_429895</name>
</gene>
<keyword evidence="8" id="KW-1185">Reference proteome</keyword>
<evidence type="ECO:0000256" key="5">
    <source>
        <dbReference type="SAM" id="MobiDB-lite"/>
    </source>
</evidence>
<organism evidence="7 8">
    <name type="scientific">Aspergillus granulosus</name>
    <dbReference type="NCBI Taxonomy" id="176169"/>
    <lineage>
        <taxon>Eukaryota</taxon>
        <taxon>Fungi</taxon>
        <taxon>Dikarya</taxon>
        <taxon>Ascomycota</taxon>
        <taxon>Pezizomycotina</taxon>
        <taxon>Eurotiomycetes</taxon>
        <taxon>Eurotiomycetidae</taxon>
        <taxon>Eurotiales</taxon>
        <taxon>Aspergillaceae</taxon>
        <taxon>Aspergillus</taxon>
        <taxon>Aspergillus subgen. Nidulantes</taxon>
    </lineage>
</organism>
<evidence type="ECO:0000313" key="7">
    <source>
        <dbReference type="EMBL" id="KAL2817182.1"/>
    </source>
</evidence>
<sequence length="360" mass="39904">MNHLKEGEFPLDKLPKSVKVRSTCNACQEAKIRCSHDRPSCKRCQKHNTACVYSISRRLGRPVKRKDDSADTSLTEQAGSDNRPNKRARGPKKKKATKEPLPDPGSRGRSNSRDDKPLLEAVPFDHTQLGDLAVEDANLQTPTLMDMVTSAPFSFADYNDMASDNWLHEFMSNPFADDPTQHCEFLGSFEGNTVKADNAPPYMSVDPGNLPAQSDGFSDGTSETQNPLSPWYYAGVNTCFTNSEPFLSTMQGGFQGAPAGPGHFEQHTNSWQQPLSGFSGDFLMESPSLFPQVTALEQPHDYVLSDDDFKARANGPSNTLQCQAHEHAFWDLNRMNICAPPLPRLLPDQSGSPHDCHRQY</sequence>
<keyword evidence="1" id="KW-0805">Transcription regulation</keyword>
<dbReference type="PANTHER" id="PTHR31069:SF26">
    <property type="entry name" value="ZN(2)-C6 FUNGAL-TYPE DOMAIN-CONTAINING PROTEIN"/>
    <property type="match status" value="1"/>
</dbReference>
<dbReference type="PRINTS" id="PR00755">
    <property type="entry name" value="AFLATOXINBRP"/>
</dbReference>